<dbReference type="STRING" id="764103.G7E9U4"/>
<evidence type="ECO:0000256" key="10">
    <source>
        <dbReference type="SAM" id="Phobius"/>
    </source>
</evidence>
<evidence type="ECO:0000313" key="11">
    <source>
        <dbReference type="EMBL" id="GAA99413.1"/>
    </source>
</evidence>
<dbReference type="EMBL" id="BABT02000220">
    <property type="protein sequence ID" value="GAA99413.1"/>
    <property type="molecule type" value="Genomic_DNA"/>
</dbReference>
<comment type="pathway">
    <text evidence="2">Glycolipid biosynthesis; glycosylphosphatidylinositol-anchor biosynthesis.</text>
</comment>
<dbReference type="AlphaFoldDB" id="G7E9U4"/>
<dbReference type="Pfam" id="PF10510">
    <property type="entry name" value="PIG-S"/>
    <property type="match status" value="2"/>
</dbReference>
<evidence type="ECO:0000256" key="2">
    <source>
        <dbReference type="ARBA" id="ARBA00004687"/>
    </source>
</evidence>
<evidence type="ECO:0000256" key="1">
    <source>
        <dbReference type="ARBA" id="ARBA00004477"/>
    </source>
</evidence>
<feature type="transmembrane region" description="Helical" evidence="10">
    <location>
        <begin position="27"/>
        <end position="45"/>
    </location>
</feature>
<keyword evidence="8 10" id="KW-0472">Membrane</keyword>
<dbReference type="HOGENOM" id="CLU_010026_3_1_1"/>
<dbReference type="OMA" id="VPVCFPI"/>
<evidence type="ECO:0008006" key="13">
    <source>
        <dbReference type="Google" id="ProtNLM"/>
    </source>
</evidence>
<comment type="subcellular location">
    <subcellularLocation>
        <location evidence="1">Endoplasmic reticulum membrane</location>
        <topology evidence="1">Multi-pass membrane protein</topology>
    </subcellularLocation>
</comment>
<name>G7E9U4_MIXOS</name>
<dbReference type="GO" id="GO:0042765">
    <property type="term" value="C:GPI-anchor transamidase complex"/>
    <property type="evidence" value="ECO:0007669"/>
    <property type="project" value="InterPro"/>
</dbReference>
<dbReference type="UniPathway" id="UPA00196"/>
<evidence type="ECO:0000256" key="4">
    <source>
        <dbReference type="ARBA" id="ARBA00022502"/>
    </source>
</evidence>
<organism evidence="11 12">
    <name type="scientific">Mixia osmundae (strain CBS 9802 / IAM 14324 / JCM 22182 / KY 12970)</name>
    <dbReference type="NCBI Taxonomy" id="764103"/>
    <lineage>
        <taxon>Eukaryota</taxon>
        <taxon>Fungi</taxon>
        <taxon>Dikarya</taxon>
        <taxon>Basidiomycota</taxon>
        <taxon>Pucciniomycotina</taxon>
        <taxon>Mixiomycetes</taxon>
        <taxon>Mixiales</taxon>
        <taxon>Mixiaceae</taxon>
        <taxon>Mixia</taxon>
    </lineage>
</organism>
<evidence type="ECO:0000256" key="9">
    <source>
        <dbReference type="ARBA" id="ARBA00023180"/>
    </source>
</evidence>
<keyword evidence="4" id="KW-0337">GPI-anchor biosynthesis</keyword>
<dbReference type="PANTHER" id="PTHR21072">
    <property type="entry name" value="GPI TRANSAMIDASE COMPONENT PIG-S"/>
    <property type="match status" value="1"/>
</dbReference>
<feature type="transmembrane region" description="Helical" evidence="10">
    <location>
        <begin position="403"/>
        <end position="422"/>
    </location>
</feature>
<dbReference type="eggNOG" id="KOG2459">
    <property type="taxonomic scope" value="Eukaryota"/>
</dbReference>
<reference evidence="11 12" key="1">
    <citation type="journal article" date="2011" name="J. Gen. Appl. Microbiol.">
        <title>Draft genome sequencing of the enigmatic basidiomycete Mixia osmundae.</title>
        <authorList>
            <person name="Nishida H."/>
            <person name="Nagatsuka Y."/>
            <person name="Sugiyama J."/>
        </authorList>
    </citation>
    <scope>NUCLEOTIDE SEQUENCE [LARGE SCALE GENOMIC DNA]</scope>
    <source>
        <strain evidence="12">CBS 9802 / IAM 14324 / JCM 22182 / KY 12970</strain>
    </source>
</reference>
<protein>
    <recommendedName>
        <fullName evidence="13">GPI transamidase component PIG-S</fullName>
    </recommendedName>
</protein>
<dbReference type="GO" id="GO:0016255">
    <property type="term" value="P:attachment of GPI anchor to protein"/>
    <property type="evidence" value="ECO:0007669"/>
    <property type="project" value="InterPro"/>
</dbReference>
<keyword evidence="6" id="KW-0256">Endoplasmic reticulum</keyword>
<evidence type="ECO:0000256" key="3">
    <source>
        <dbReference type="ARBA" id="ARBA00005316"/>
    </source>
</evidence>
<evidence type="ECO:0000256" key="8">
    <source>
        <dbReference type="ARBA" id="ARBA00023136"/>
    </source>
</evidence>
<reference evidence="11 12" key="2">
    <citation type="journal article" date="2012" name="Open Biol.">
        <title>Characteristics of nucleosomes and linker DNA regions on the genome of the basidiomycete Mixia osmundae revealed by mono- and dinucleosome mapping.</title>
        <authorList>
            <person name="Nishida H."/>
            <person name="Kondo S."/>
            <person name="Matsumoto T."/>
            <person name="Suzuki Y."/>
            <person name="Yoshikawa H."/>
            <person name="Taylor T.D."/>
            <person name="Sugiyama J."/>
        </authorList>
    </citation>
    <scope>NUCLEOTIDE SEQUENCE [LARGE SCALE GENOMIC DNA]</scope>
    <source>
        <strain evidence="12">CBS 9802 / IAM 14324 / JCM 22182 / KY 12970</strain>
    </source>
</reference>
<comment type="similarity">
    <text evidence="3">Belongs to the PIGS family.</text>
</comment>
<dbReference type="FunCoup" id="G7E9U4">
    <property type="interactions" value="513"/>
</dbReference>
<keyword evidence="5 10" id="KW-0812">Transmembrane</keyword>
<dbReference type="OrthoDB" id="28748at2759"/>
<gene>
    <name evidence="11" type="primary">Mo06111</name>
    <name evidence="11" type="ORF">E5Q_06111</name>
</gene>
<dbReference type="Proteomes" id="UP000009131">
    <property type="component" value="Unassembled WGS sequence"/>
</dbReference>
<keyword evidence="7 10" id="KW-1133">Transmembrane helix</keyword>
<dbReference type="InterPro" id="IPR019540">
    <property type="entry name" value="PtdIno-glycan_biosynth_class_S"/>
</dbReference>
<evidence type="ECO:0000256" key="5">
    <source>
        <dbReference type="ARBA" id="ARBA00022692"/>
    </source>
</evidence>
<evidence type="ECO:0000313" key="12">
    <source>
        <dbReference type="Proteomes" id="UP000009131"/>
    </source>
</evidence>
<keyword evidence="9" id="KW-0325">Glycoprotein</keyword>
<evidence type="ECO:0000256" key="7">
    <source>
        <dbReference type="ARBA" id="ARBA00022989"/>
    </source>
</evidence>
<evidence type="ECO:0000256" key="6">
    <source>
        <dbReference type="ARBA" id="ARBA00022824"/>
    </source>
</evidence>
<accession>G7E9U4</accession>
<keyword evidence="12" id="KW-1185">Reference proteome</keyword>
<dbReference type="InParanoid" id="G7E9U4"/>
<dbReference type="RefSeq" id="XP_014568647.1">
    <property type="nucleotide sequence ID" value="XM_014713161.1"/>
</dbReference>
<comment type="caution">
    <text evidence="11">The sequence shown here is derived from an EMBL/GenBank/DDBJ whole genome shotgun (WGS) entry which is preliminary data.</text>
</comment>
<sequence length="442" mass="49073">MTGRGIILAAKEVSDDARSIVVERRTILASVWLVIIILGIPAWIWTTEIERLGLPAARIARYSSGSCPVQLHASATPAEASIIRAHPQWHCIDTTASAEAPTWLSKILTQSREHATAQDARVVDYAPRYKLVYSLLLQETDAPSDWPIQSMLRNTLPLLESLNVLHNFTLETQVQSFAPLTFEPLDGTAADGEAHHIIEEYQLKAFVNTAEWNLATAASLDPVLHFILFVPSERYSPLKIRLSDGSYSSTNAFVSPQWGGVVLADSLDTLKFPEQLNTISQTFDAQLALLLGVPGRVRSGHRLEDWQVDAMLLTRTLANTRNGINTLKAIVNLTNTIENMPIGSDVQTDVTEALHAVEMVQQSWPDDLTGAMKWSAKVNELSSRAFYHPSMLGLLYFPDEHKYAVYTPLFGPIAVPLVLGIIKEFKSWRQGRAGRDKKTKKD</sequence>
<proteinExistence type="inferred from homology"/>
<dbReference type="PANTHER" id="PTHR21072:SF13">
    <property type="entry name" value="GPI TRANSAMIDASE COMPONENT PIG-S"/>
    <property type="match status" value="1"/>
</dbReference>
<dbReference type="GO" id="GO:0006506">
    <property type="term" value="P:GPI anchor biosynthetic process"/>
    <property type="evidence" value="ECO:0007669"/>
    <property type="project" value="UniProtKB-UniPathway"/>
</dbReference>